<evidence type="ECO:0000256" key="3">
    <source>
        <dbReference type="SAM" id="MobiDB-lite"/>
    </source>
</evidence>
<gene>
    <name evidence="5" type="primary">slbp1_0</name>
    <name evidence="5" type="ORF">g.697</name>
</gene>
<evidence type="ECO:0000256" key="2">
    <source>
        <dbReference type="ARBA" id="ARBA00022884"/>
    </source>
</evidence>
<dbReference type="GO" id="GO:0007076">
    <property type="term" value="P:mitotic chromosome condensation"/>
    <property type="evidence" value="ECO:0007669"/>
    <property type="project" value="UniProtKB-ARBA"/>
</dbReference>
<evidence type="ECO:0000259" key="4">
    <source>
        <dbReference type="Pfam" id="PF15247"/>
    </source>
</evidence>
<feature type="domain" description="Histone RNA hairpin-binding protein RNA-binding" evidence="4">
    <location>
        <begin position="136"/>
        <end position="203"/>
    </location>
</feature>
<dbReference type="GO" id="GO:0005737">
    <property type="term" value="C:cytoplasm"/>
    <property type="evidence" value="ECO:0007669"/>
    <property type="project" value="TreeGrafter"/>
</dbReference>
<dbReference type="Gene3D" id="1.10.8.1120">
    <property type="entry name" value="Histone RNA hairpin-binding protein RNA-binding domain"/>
    <property type="match status" value="1"/>
</dbReference>
<protein>
    <submittedName>
        <fullName evidence="5">Histone RNA hairpin-binding protein</fullName>
    </submittedName>
</protein>
<evidence type="ECO:0000313" key="5">
    <source>
        <dbReference type="EMBL" id="MDE50963.1"/>
    </source>
</evidence>
<dbReference type="InterPro" id="IPR038294">
    <property type="entry name" value="SLBP_RNA_bind_sf"/>
</dbReference>
<feature type="region of interest" description="Disordered" evidence="3">
    <location>
        <begin position="95"/>
        <end position="114"/>
    </location>
</feature>
<dbReference type="GO" id="GO:0003729">
    <property type="term" value="F:mRNA binding"/>
    <property type="evidence" value="ECO:0007669"/>
    <property type="project" value="InterPro"/>
</dbReference>
<dbReference type="FunFam" id="1.10.8.1120:FF:000001">
    <property type="entry name" value="Histone RNA hairpin-binding protein-like"/>
    <property type="match status" value="1"/>
</dbReference>
<dbReference type="PANTHER" id="PTHR17408">
    <property type="entry name" value="HISTONE RNA HAIRPIN-BINDING PROTEIN"/>
    <property type="match status" value="1"/>
</dbReference>
<comment type="similarity">
    <text evidence="1">Belongs to the SLBP family.</text>
</comment>
<proteinExistence type="inferred from homology"/>
<dbReference type="Pfam" id="PF15247">
    <property type="entry name" value="SLBP_RNA_bind"/>
    <property type="match status" value="1"/>
</dbReference>
<name>A0A6G1SM32_9ACAR</name>
<dbReference type="InterPro" id="IPR026502">
    <property type="entry name" value="SLBP1/SLBP2"/>
</dbReference>
<evidence type="ECO:0000256" key="1">
    <source>
        <dbReference type="ARBA" id="ARBA00006151"/>
    </source>
</evidence>
<keyword evidence="2" id="KW-0694">RNA-binding</keyword>
<dbReference type="GO" id="GO:0071207">
    <property type="term" value="F:histone pre-mRNA stem-loop binding"/>
    <property type="evidence" value="ECO:0007669"/>
    <property type="project" value="TreeGrafter"/>
</dbReference>
<dbReference type="AlphaFoldDB" id="A0A6G1SM32"/>
<sequence>MLKQKKTDDWTEVLYEEKKIFSSSNNSTGDSCHENDDSEFWADISTVRADDIIEAALRKKRQRDLAKAKAREAAAAAALAASAVVTTTTTTTLVETATPTKRASTHTDLGKKSPSKANIKKRLFEKKPFVYEIENDPSVLGRRQKQIDYGKNTLGYQSYVELIPKPSRTREHPRTPKKNVKYSRRSWDKQIKLWRIKLHNWDPRPAGTIEGGAYQMTETSVNIEISPEDASELFDSAFSEAISENQPMTMSD</sequence>
<dbReference type="GO" id="GO:0071204">
    <property type="term" value="C:histone pre-mRNA 3'end processing complex"/>
    <property type="evidence" value="ECO:0007669"/>
    <property type="project" value="TreeGrafter"/>
</dbReference>
<dbReference type="EMBL" id="GGYP01006192">
    <property type="protein sequence ID" value="MDE50963.1"/>
    <property type="molecule type" value="Transcribed_RNA"/>
</dbReference>
<dbReference type="PANTHER" id="PTHR17408:SF0">
    <property type="entry name" value="HISTONE RNA HAIRPIN-BINDING PROTEIN"/>
    <property type="match status" value="1"/>
</dbReference>
<organism evidence="5">
    <name type="scientific">Aceria tosichella</name>
    <name type="common">wheat curl mite</name>
    <dbReference type="NCBI Taxonomy" id="561515"/>
    <lineage>
        <taxon>Eukaryota</taxon>
        <taxon>Metazoa</taxon>
        <taxon>Ecdysozoa</taxon>
        <taxon>Arthropoda</taxon>
        <taxon>Chelicerata</taxon>
        <taxon>Arachnida</taxon>
        <taxon>Acari</taxon>
        <taxon>Acariformes</taxon>
        <taxon>Trombidiformes</taxon>
        <taxon>Prostigmata</taxon>
        <taxon>Eupodina</taxon>
        <taxon>Eriophyoidea</taxon>
        <taxon>Eriophyidae</taxon>
        <taxon>Eriophyinae</taxon>
        <taxon>Aceriini</taxon>
        <taxon>Aceria</taxon>
    </lineage>
</organism>
<dbReference type="GO" id="GO:0051028">
    <property type="term" value="P:mRNA transport"/>
    <property type="evidence" value="ECO:0007669"/>
    <property type="project" value="TreeGrafter"/>
</dbReference>
<accession>A0A6G1SM32</accession>
<dbReference type="InterPro" id="IPR029344">
    <property type="entry name" value="SLBP_RNA_bind"/>
</dbReference>
<reference evidence="5" key="1">
    <citation type="submission" date="2018-10" db="EMBL/GenBank/DDBJ databases">
        <title>Transcriptome assembly of Aceria tosichella (Wheat curl mite) Type 2.</title>
        <authorList>
            <person name="Scully E.D."/>
            <person name="Geib S.M."/>
            <person name="Palmer N.A."/>
            <person name="Gupta A.K."/>
            <person name="Sarath G."/>
            <person name="Tatineni S."/>
        </authorList>
    </citation>
    <scope>NUCLEOTIDE SEQUENCE</scope>
    <source>
        <strain evidence="5">LincolnNE</strain>
    </source>
</reference>
<dbReference type="GO" id="GO:0006398">
    <property type="term" value="P:mRNA 3'-end processing by stem-loop binding and cleavage"/>
    <property type="evidence" value="ECO:0007669"/>
    <property type="project" value="TreeGrafter"/>
</dbReference>